<dbReference type="PANTHER" id="PTHR32179">
    <property type="entry name" value="NICOTINATE-NUCLEOTIDE PYROPHOSPHORYLASE [CARBOXYLATING]"/>
    <property type="match status" value="1"/>
</dbReference>
<dbReference type="GO" id="GO:0009435">
    <property type="term" value="P:NAD+ biosynthetic process"/>
    <property type="evidence" value="ECO:0007669"/>
    <property type="project" value="InterPro"/>
</dbReference>
<comment type="caution">
    <text evidence="8">The sequence shown here is derived from an EMBL/GenBank/DDBJ whole genome shotgun (WGS) entry which is preliminary data.</text>
</comment>
<dbReference type="InterPro" id="IPR027277">
    <property type="entry name" value="NadC/ModD"/>
</dbReference>
<keyword evidence="3 5" id="KW-0328">Glycosyltransferase</keyword>
<gene>
    <name evidence="8" type="ORF">TSACC_22388</name>
</gene>
<evidence type="ECO:0000256" key="4">
    <source>
        <dbReference type="ARBA" id="ARBA00022679"/>
    </source>
</evidence>
<dbReference type="PANTHER" id="PTHR32179:SF4">
    <property type="entry name" value="PYROPHOSPHORYLASE MODD-RELATED"/>
    <property type="match status" value="1"/>
</dbReference>
<keyword evidence="9" id="KW-1185">Reference proteome</keyword>
<feature type="domain" description="Quinolinate phosphoribosyl transferase C-terminal" evidence="6">
    <location>
        <begin position="106"/>
        <end position="268"/>
    </location>
</feature>
<accession>A0A146GBR2</accession>
<proteinExistence type="inferred from homology"/>
<dbReference type="SUPFAM" id="SSF54675">
    <property type="entry name" value="Nicotinate/Quinolinate PRTase N-terminal domain-like"/>
    <property type="match status" value="1"/>
</dbReference>
<dbReference type="InParanoid" id="A0A146GBR2"/>
<dbReference type="NCBIfam" id="TIGR01334">
    <property type="entry name" value="modD"/>
    <property type="match status" value="1"/>
</dbReference>
<dbReference type="SUPFAM" id="SSF51690">
    <property type="entry name" value="Nicotinate/Quinolinate PRTase C-terminal domain-like"/>
    <property type="match status" value="1"/>
</dbReference>
<dbReference type="GO" id="GO:0034213">
    <property type="term" value="P:quinolinate catabolic process"/>
    <property type="evidence" value="ECO:0007669"/>
    <property type="project" value="TreeGrafter"/>
</dbReference>
<evidence type="ECO:0000256" key="5">
    <source>
        <dbReference type="PIRNR" id="PIRNR006250"/>
    </source>
</evidence>
<evidence type="ECO:0000256" key="1">
    <source>
        <dbReference type="ARBA" id="ARBA00009400"/>
    </source>
</evidence>
<keyword evidence="4 5" id="KW-0808">Transferase</keyword>
<name>A0A146GBR2_TERSA</name>
<organism evidence="8 9">
    <name type="scientific">Terrimicrobium sacchariphilum</name>
    <dbReference type="NCBI Taxonomy" id="690879"/>
    <lineage>
        <taxon>Bacteria</taxon>
        <taxon>Pseudomonadati</taxon>
        <taxon>Verrucomicrobiota</taxon>
        <taxon>Terrimicrobiia</taxon>
        <taxon>Terrimicrobiales</taxon>
        <taxon>Terrimicrobiaceae</taxon>
        <taxon>Terrimicrobium</taxon>
    </lineage>
</organism>
<dbReference type="InterPro" id="IPR022412">
    <property type="entry name" value="Quinolinate_PRibosylTrfase_N"/>
</dbReference>
<evidence type="ECO:0000313" key="9">
    <source>
        <dbReference type="Proteomes" id="UP000076023"/>
    </source>
</evidence>
<dbReference type="STRING" id="690879.TSACC_22388"/>
<reference evidence="9" key="1">
    <citation type="journal article" date="2017" name="Genome Announc.">
        <title>Draft Genome Sequence of Terrimicrobium sacchariphilum NM-5T, a Facultative Anaerobic Soil Bacterium of the Class Spartobacteria.</title>
        <authorList>
            <person name="Qiu Y.L."/>
            <person name="Tourlousse D.M."/>
            <person name="Matsuura N."/>
            <person name="Ohashi A."/>
            <person name="Sekiguchi Y."/>
        </authorList>
    </citation>
    <scope>NUCLEOTIDE SEQUENCE [LARGE SCALE GENOMIC DNA]</scope>
    <source>
        <strain evidence="9">NM-5</strain>
    </source>
</reference>
<dbReference type="GO" id="GO:0004514">
    <property type="term" value="F:nicotinate-nucleotide diphosphorylase (carboxylating) activity"/>
    <property type="evidence" value="ECO:0007669"/>
    <property type="project" value="InterPro"/>
</dbReference>
<evidence type="ECO:0000256" key="2">
    <source>
        <dbReference type="ARBA" id="ARBA00019205"/>
    </source>
</evidence>
<evidence type="ECO:0000256" key="3">
    <source>
        <dbReference type="ARBA" id="ARBA00022676"/>
    </source>
</evidence>
<dbReference type="FunFam" id="3.20.20.70:FF:000030">
    <property type="entry name" value="Nicotinate-nucleotide pyrophosphorylase, carboxylating"/>
    <property type="match status" value="1"/>
</dbReference>
<dbReference type="InterPro" id="IPR013785">
    <property type="entry name" value="Aldolase_TIM"/>
</dbReference>
<dbReference type="InterPro" id="IPR006242">
    <property type="entry name" value="ModD"/>
</dbReference>
<dbReference type="InterPro" id="IPR036068">
    <property type="entry name" value="Nicotinate_pribotase-like_C"/>
</dbReference>
<dbReference type="RefSeq" id="WP_075079642.1">
    <property type="nucleotide sequence ID" value="NZ_BDCO01000002.1"/>
</dbReference>
<sequence>MHVILDDTLDRWIRETAPGGDLTCWTLGLDEQPGTTTFKAREEMMVCGSEEVARVFEKCGAKARVHIPSGQMAQTNETLVTAEGPVGALHIAWKVSINILEYASGIASRTRRFLIAAQQGAAKVRIAATCKTFPGTRELSAKAVWAGGGMLHRLGLSETVLVFDHHTAFFPSFDDLIRLVPDWKSRACERKFIVEAASLDEAEALACAGVDGIQFDKLSPDQLAINVQRLRDLRPELLLIAAGGVTEHNAAELAATGVDVLATSAIYFGKPADISASIQPLRS</sequence>
<comment type="similarity">
    <text evidence="1 5">Belongs to the NadC/ModD family.</text>
</comment>
<feature type="domain" description="Quinolinate phosphoribosyl transferase N-terminal" evidence="7">
    <location>
        <begin position="21"/>
        <end position="104"/>
    </location>
</feature>
<dbReference type="Pfam" id="PF01729">
    <property type="entry name" value="QRPTase_C"/>
    <property type="match status" value="1"/>
</dbReference>
<dbReference type="Proteomes" id="UP000076023">
    <property type="component" value="Unassembled WGS sequence"/>
</dbReference>
<dbReference type="GO" id="GO:0005737">
    <property type="term" value="C:cytoplasm"/>
    <property type="evidence" value="ECO:0007669"/>
    <property type="project" value="TreeGrafter"/>
</dbReference>
<dbReference type="Pfam" id="PF02749">
    <property type="entry name" value="QRPTase_N"/>
    <property type="match status" value="1"/>
</dbReference>
<dbReference type="AlphaFoldDB" id="A0A146GBR2"/>
<dbReference type="EMBL" id="BDCO01000002">
    <property type="protein sequence ID" value="GAT33966.1"/>
    <property type="molecule type" value="Genomic_DNA"/>
</dbReference>
<dbReference type="Gene3D" id="3.90.1170.20">
    <property type="entry name" value="Quinolinate phosphoribosyl transferase, N-terminal domain"/>
    <property type="match status" value="1"/>
</dbReference>
<dbReference type="CDD" id="cd01573">
    <property type="entry name" value="modD_like"/>
    <property type="match status" value="1"/>
</dbReference>
<dbReference type="OrthoDB" id="9770610at2"/>
<dbReference type="PIRSF" id="PIRSF006250">
    <property type="entry name" value="NadC_ModD"/>
    <property type="match status" value="1"/>
</dbReference>
<dbReference type="InterPro" id="IPR037128">
    <property type="entry name" value="Quinolinate_PRibosylTase_N_sf"/>
</dbReference>
<evidence type="ECO:0000259" key="7">
    <source>
        <dbReference type="Pfam" id="PF02749"/>
    </source>
</evidence>
<evidence type="ECO:0000313" key="8">
    <source>
        <dbReference type="EMBL" id="GAT33966.1"/>
    </source>
</evidence>
<dbReference type="InterPro" id="IPR002638">
    <property type="entry name" value="Quinolinate_PRibosylTrfase_C"/>
</dbReference>
<evidence type="ECO:0000259" key="6">
    <source>
        <dbReference type="Pfam" id="PF01729"/>
    </source>
</evidence>
<protein>
    <recommendedName>
        <fullName evidence="2">Putative pyrophosphorylase ModD</fullName>
    </recommendedName>
</protein>
<dbReference type="Gene3D" id="3.20.20.70">
    <property type="entry name" value="Aldolase class I"/>
    <property type="match status" value="1"/>
</dbReference>